<keyword evidence="8 13" id="KW-0812">Transmembrane</keyword>
<keyword evidence="5 12" id="KW-0813">Transport</keyword>
<evidence type="ECO:0000256" key="5">
    <source>
        <dbReference type="ARBA" id="ARBA00022448"/>
    </source>
</evidence>
<dbReference type="GO" id="GO:0005886">
    <property type="term" value="C:plasma membrane"/>
    <property type="evidence" value="ECO:0007669"/>
    <property type="project" value="UniProtKB-SubCell"/>
</dbReference>
<keyword evidence="9 12" id="KW-0201">Cytochrome c-type biogenesis</keyword>
<dbReference type="STRING" id="1612308.SAMN05444581_11511"/>
<evidence type="ECO:0000313" key="15">
    <source>
        <dbReference type="Proteomes" id="UP000198755"/>
    </source>
</evidence>
<gene>
    <name evidence="14" type="ORF">SAMN05444581_11511</name>
</gene>
<evidence type="ECO:0000256" key="7">
    <source>
        <dbReference type="ARBA" id="ARBA00022519"/>
    </source>
</evidence>
<comment type="function">
    <text evidence="1 12">Required for the export of heme to the periplasm for the biogenesis of c-type cytochromes.</text>
</comment>
<feature type="transmembrane region" description="Helical" evidence="13">
    <location>
        <begin position="34"/>
        <end position="56"/>
    </location>
</feature>
<sequence length="238" mass="24271">MTSGGGARAKMTESPIMAPLRALFIRELKIGQRIGGGGPLGVVFFLILVTLTPIAVGPDLALLAKIAPAMLWIGALLACLLGLDRLFQADFEDGSLDLFLLSGTPLELIVLTKCLAHWALTGLPLVAAAPFFGLMLALPANELGSLTLSLLAGTPALTLIGAIGAALTVSLRRGGLLLSVLILPLCVPVLIFGTAAAGAAPGSMIPFATPFLIECALTLFALVGAPIAAAAALRQMSE</sequence>
<evidence type="ECO:0000256" key="4">
    <source>
        <dbReference type="ARBA" id="ARBA00016452"/>
    </source>
</evidence>
<evidence type="ECO:0000256" key="9">
    <source>
        <dbReference type="ARBA" id="ARBA00022748"/>
    </source>
</evidence>
<keyword evidence="15" id="KW-1185">Reference proteome</keyword>
<dbReference type="PIRSF" id="PIRSF002764">
    <property type="entry name" value="CcmB"/>
    <property type="match status" value="1"/>
</dbReference>
<dbReference type="GO" id="GO:0017004">
    <property type="term" value="P:cytochrome complex assembly"/>
    <property type="evidence" value="ECO:0007669"/>
    <property type="project" value="UniProtKB-KW"/>
</dbReference>
<dbReference type="PANTHER" id="PTHR30070">
    <property type="entry name" value="HEME EXPORTER PROTEIN B"/>
    <property type="match status" value="1"/>
</dbReference>
<proteinExistence type="inferred from homology"/>
<name>A0A1I4BHL9_9HYPH</name>
<evidence type="ECO:0000256" key="13">
    <source>
        <dbReference type="SAM" id="Phobius"/>
    </source>
</evidence>
<keyword evidence="11 12" id="KW-0472">Membrane</keyword>
<feature type="transmembrane region" description="Helical" evidence="13">
    <location>
        <begin position="115"/>
        <end position="138"/>
    </location>
</feature>
<dbReference type="AlphaFoldDB" id="A0A1I4BHL9"/>
<reference evidence="14 15" key="1">
    <citation type="submission" date="2016-10" db="EMBL/GenBank/DDBJ databases">
        <authorList>
            <person name="de Groot N.N."/>
        </authorList>
    </citation>
    <scope>NUCLEOTIDE SEQUENCE [LARGE SCALE GENOMIC DNA]</scope>
    <source>
        <strain evidence="14 15">NE2</strain>
    </source>
</reference>
<evidence type="ECO:0000256" key="11">
    <source>
        <dbReference type="ARBA" id="ARBA00023136"/>
    </source>
</evidence>
<evidence type="ECO:0000256" key="12">
    <source>
        <dbReference type="PIRNR" id="PIRNR002764"/>
    </source>
</evidence>
<dbReference type="InterPro" id="IPR003544">
    <property type="entry name" value="Cyt_c_biogenesis_CcmB"/>
</dbReference>
<comment type="subcellular location">
    <subcellularLocation>
        <location evidence="2">Cell inner membrane</location>
        <topology evidence="2">Multi-pass membrane protein</topology>
    </subcellularLocation>
</comment>
<keyword evidence="10 13" id="KW-1133">Transmembrane helix</keyword>
<dbReference type="EMBL" id="FOSN01000015">
    <property type="protein sequence ID" value="SFK68274.1"/>
    <property type="molecule type" value="Genomic_DNA"/>
</dbReference>
<feature type="transmembrane region" description="Helical" evidence="13">
    <location>
        <begin position="176"/>
        <end position="199"/>
    </location>
</feature>
<evidence type="ECO:0000256" key="1">
    <source>
        <dbReference type="ARBA" id="ARBA00002442"/>
    </source>
</evidence>
<dbReference type="GO" id="GO:1903607">
    <property type="term" value="P:cytochrome c biosynthetic process"/>
    <property type="evidence" value="ECO:0007669"/>
    <property type="project" value="TreeGrafter"/>
</dbReference>
<dbReference type="Proteomes" id="UP000198755">
    <property type="component" value="Unassembled WGS sequence"/>
</dbReference>
<evidence type="ECO:0000256" key="8">
    <source>
        <dbReference type="ARBA" id="ARBA00022692"/>
    </source>
</evidence>
<dbReference type="PANTHER" id="PTHR30070:SF1">
    <property type="entry name" value="CYTOCHROME C BIOGENESIS B-RELATED"/>
    <property type="match status" value="1"/>
</dbReference>
<feature type="transmembrane region" description="Helical" evidence="13">
    <location>
        <begin position="150"/>
        <end position="169"/>
    </location>
</feature>
<dbReference type="Pfam" id="PF03379">
    <property type="entry name" value="CcmB"/>
    <property type="match status" value="1"/>
</dbReference>
<dbReference type="InterPro" id="IPR026031">
    <property type="entry name" value="Cyt_c_CcmB_bac"/>
</dbReference>
<protein>
    <recommendedName>
        <fullName evidence="4 12">Heme exporter protein B</fullName>
    </recommendedName>
</protein>
<evidence type="ECO:0000256" key="6">
    <source>
        <dbReference type="ARBA" id="ARBA00022475"/>
    </source>
</evidence>
<evidence type="ECO:0000256" key="2">
    <source>
        <dbReference type="ARBA" id="ARBA00004429"/>
    </source>
</evidence>
<keyword evidence="7 12" id="KW-0997">Cell inner membrane</keyword>
<feature type="transmembrane region" description="Helical" evidence="13">
    <location>
        <begin position="211"/>
        <end position="233"/>
    </location>
</feature>
<comment type="similarity">
    <text evidence="3 12">Belongs to the CcmB/CycW/HelB family.</text>
</comment>
<evidence type="ECO:0000256" key="10">
    <source>
        <dbReference type="ARBA" id="ARBA00022989"/>
    </source>
</evidence>
<dbReference type="NCBIfam" id="TIGR01190">
    <property type="entry name" value="ccmB"/>
    <property type="match status" value="1"/>
</dbReference>
<dbReference type="GO" id="GO:0015232">
    <property type="term" value="F:heme transmembrane transporter activity"/>
    <property type="evidence" value="ECO:0007669"/>
    <property type="project" value="InterPro"/>
</dbReference>
<evidence type="ECO:0000256" key="3">
    <source>
        <dbReference type="ARBA" id="ARBA00010544"/>
    </source>
</evidence>
<feature type="transmembrane region" description="Helical" evidence="13">
    <location>
        <begin position="62"/>
        <end position="83"/>
    </location>
</feature>
<organism evidence="14 15">
    <name type="scientific">Methylocapsa palsarum</name>
    <dbReference type="NCBI Taxonomy" id="1612308"/>
    <lineage>
        <taxon>Bacteria</taxon>
        <taxon>Pseudomonadati</taxon>
        <taxon>Pseudomonadota</taxon>
        <taxon>Alphaproteobacteria</taxon>
        <taxon>Hyphomicrobiales</taxon>
        <taxon>Beijerinckiaceae</taxon>
        <taxon>Methylocapsa</taxon>
    </lineage>
</organism>
<accession>A0A1I4BHL9</accession>
<dbReference type="PRINTS" id="PR01414">
    <property type="entry name" value="CCMBBIOGNSIS"/>
</dbReference>
<evidence type="ECO:0000313" key="14">
    <source>
        <dbReference type="EMBL" id="SFK68274.1"/>
    </source>
</evidence>
<keyword evidence="6 12" id="KW-1003">Cell membrane</keyword>